<comment type="function">
    <text evidence="7">Allows the formation of correctly charged Gln-tRNA(Gln) through the transamidation of misacylated Glu-tRNA(Gln) in the mitochondria. The reaction takes place in the presence of glutamine and ATP through an activated gamma-phospho-Glu-tRNA(Gln).</text>
</comment>
<evidence type="ECO:0000313" key="9">
    <source>
        <dbReference type="EMBL" id="MBW0476372.1"/>
    </source>
</evidence>
<evidence type="ECO:0000259" key="8">
    <source>
        <dbReference type="Pfam" id="PF01425"/>
    </source>
</evidence>
<dbReference type="EC" id="6.3.5.7" evidence="7"/>
<evidence type="ECO:0000313" key="10">
    <source>
        <dbReference type="Proteomes" id="UP000765509"/>
    </source>
</evidence>
<dbReference type="InterPro" id="IPR020556">
    <property type="entry name" value="Amidase_CS"/>
</dbReference>
<keyword evidence="4 7" id="KW-0067">ATP-binding</keyword>
<keyword evidence="7" id="KW-0496">Mitochondrion</keyword>
<keyword evidence="2 7" id="KW-0436">Ligase</keyword>
<comment type="subcellular location">
    <subcellularLocation>
        <location evidence="7">Mitochondrion</location>
    </subcellularLocation>
</comment>
<dbReference type="GO" id="GO:0030956">
    <property type="term" value="C:glutamyl-tRNA(Gln) amidotransferase complex"/>
    <property type="evidence" value="ECO:0007669"/>
    <property type="project" value="UniProtKB-UniRule"/>
</dbReference>
<feature type="active site" description="Charge relay system" evidence="7">
    <location>
        <position position="193"/>
    </location>
</feature>
<gene>
    <name evidence="9" type="ORF">O181_016087</name>
</gene>
<dbReference type="Pfam" id="PF01425">
    <property type="entry name" value="Amidase"/>
    <property type="match status" value="1"/>
</dbReference>
<dbReference type="PANTHER" id="PTHR11895">
    <property type="entry name" value="TRANSAMIDASE"/>
    <property type="match status" value="1"/>
</dbReference>
<comment type="caution">
    <text evidence="9">The sequence shown here is derived from an EMBL/GenBank/DDBJ whole genome shotgun (WGS) entry which is preliminary data.</text>
</comment>
<keyword evidence="5 7" id="KW-0648">Protein biosynthesis</keyword>
<feature type="active site" description="Acyl-ester intermediate" evidence="7">
    <location>
        <position position="217"/>
    </location>
</feature>
<evidence type="ECO:0000256" key="7">
    <source>
        <dbReference type="HAMAP-Rule" id="MF_03150"/>
    </source>
</evidence>
<dbReference type="GO" id="GO:0005739">
    <property type="term" value="C:mitochondrion"/>
    <property type="evidence" value="ECO:0007669"/>
    <property type="project" value="UniProtKB-SubCell"/>
</dbReference>
<keyword evidence="10" id="KW-1185">Reference proteome</keyword>
<dbReference type="PANTHER" id="PTHR11895:SF7">
    <property type="entry name" value="GLUTAMYL-TRNA(GLN) AMIDOTRANSFERASE SUBUNIT A, MITOCHONDRIAL"/>
    <property type="match status" value="1"/>
</dbReference>
<dbReference type="PROSITE" id="PS00571">
    <property type="entry name" value="AMIDASES"/>
    <property type="match status" value="1"/>
</dbReference>
<organism evidence="9 10">
    <name type="scientific">Austropuccinia psidii MF-1</name>
    <dbReference type="NCBI Taxonomy" id="1389203"/>
    <lineage>
        <taxon>Eukaryota</taxon>
        <taxon>Fungi</taxon>
        <taxon>Dikarya</taxon>
        <taxon>Basidiomycota</taxon>
        <taxon>Pucciniomycotina</taxon>
        <taxon>Pucciniomycetes</taxon>
        <taxon>Pucciniales</taxon>
        <taxon>Sphaerophragmiaceae</taxon>
        <taxon>Austropuccinia</taxon>
    </lineage>
</organism>
<dbReference type="Proteomes" id="UP000765509">
    <property type="component" value="Unassembled WGS sequence"/>
</dbReference>
<keyword evidence="3 7" id="KW-0547">Nucleotide-binding</keyword>
<dbReference type="SUPFAM" id="SSF75304">
    <property type="entry name" value="Amidase signature (AS) enzymes"/>
    <property type="match status" value="1"/>
</dbReference>
<proteinExistence type="inferred from homology"/>
<dbReference type="Gene3D" id="3.90.1300.10">
    <property type="entry name" value="Amidase signature (AS) domain"/>
    <property type="match status" value="1"/>
</dbReference>
<name>A0A9Q3C4X4_9BASI</name>
<protein>
    <recommendedName>
        <fullName evidence="7">Glutamyl-tRNA(Gln) amidotransferase subunit A, mitochondrial</fullName>
        <shortName evidence="7">Glu-AdT subunit A</shortName>
        <ecNumber evidence="7">6.3.5.7</ecNumber>
    </recommendedName>
</protein>
<dbReference type="InterPro" id="IPR000120">
    <property type="entry name" value="Amidase"/>
</dbReference>
<dbReference type="GO" id="GO:0050567">
    <property type="term" value="F:glutaminyl-tRNA synthase (glutamine-hydrolyzing) activity"/>
    <property type="evidence" value="ECO:0007669"/>
    <property type="project" value="UniProtKB-UniRule"/>
</dbReference>
<accession>A0A9Q3C4X4</accession>
<dbReference type="GO" id="GO:0032543">
    <property type="term" value="P:mitochondrial translation"/>
    <property type="evidence" value="ECO:0007669"/>
    <property type="project" value="UniProtKB-UniRule"/>
</dbReference>
<dbReference type="GO" id="GO:0070681">
    <property type="term" value="P:glutaminyl-tRNAGln biosynthesis via transamidation"/>
    <property type="evidence" value="ECO:0007669"/>
    <property type="project" value="UniProtKB-UniRule"/>
</dbReference>
<comment type="subunit">
    <text evidence="7">Subunit of the heterotrimeric GatCAB amidotransferase (AdT) complex, composed of A, B and C subunits.</text>
</comment>
<dbReference type="AlphaFoldDB" id="A0A9Q3C4X4"/>
<dbReference type="InterPro" id="IPR036928">
    <property type="entry name" value="AS_sf"/>
</dbReference>
<evidence type="ECO:0000256" key="2">
    <source>
        <dbReference type="ARBA" id="ARBA00022598"/>
    </source>
</evidence>
<evidence type="ECO:0000256" key="4">
    <source>
        <dbReference type="ARBA" id="ARBA00022840"/>
    </source>
</evidence>
<dbReference type="GO" id="GO:0005524">
    <property type="term" value="F:ATP binding"/>
    <property type="evidence" value="ECO:0007669"/>
    <property type="project" value="UniProtKB-KW"/>
</dbReference>
<reference evidence="9" key="1">
    <citation type="submission" date="2021-03" db="EMBL/GenBank/DDBJ databases">
        <title>Draft genome sequence of rust myrtle Austropuccinia psidii MF-1, a brazilian biotype.</title>
        <authorList>
            <person name="Quecine M.C."/>
            <person name="Pachon D.M.R."/>
            <person name="Bonatelli M.L."/>
            <person name="Correr F.H."/>
            <person name="Franceschini L.M."/>
            <person name="Leite T.F."/>
            <person name="Margarido G.R.A."/>
            <person name="Almeida C.A."/>
            <person name="Ferrarezi J.A."/>
            <person name="Labate C.A."/>
        </authorList>
    </citation>
    <scope>NUCLEOTIDE SEQUENCE</scope>
    <source>
        <strain evidence="9">MF-1</strain>
    </source>
</reference>
<evidence type="ECO:0000256" key="6">
    <source>
        <dbReference type="ARBA" id="ARBA00047407"/>
    </source>
</evidence>
<sequence>MKFQSCSIHPFPVPPALRSRVISPSIQRPSNLVCAAMSSLKIFQSINRNRFNISFKRHLTSKLIHQASQDALEQACNAFIIRYKPTPRIGPSQEDKLESKLADITVAIKDIFCIKGSITSCASLMLKDFKSPYDAQVVMRLKKHGALIVGKTNMDEFSMGSASVYSTFGPVVNPHGFCKERKVMIQRRSAGGSSGGSAAAVAGKFCDVAIGSDTGGSIRLPAAYCGVIGLKPSYGLISRHGMVQYSNSLDTVGILSNSTELIQRTFACLEGYDKHDPTSVSMKTRAQSSQLNQLWQDHYGLNSMDLSNLRVGVPVEYFTSDISEEVLNAFRSTVAFFRKNGAQVISVSLPSTANCLGAYYVIASAEASSNLAKYSGVHYGHRSIVDLPSQASKSASPRSLYVATRTEGLGPEVKRRLLLGAYCLSASGMKNYFLQAQRIRLQIGEEFDRVFRWPNPLSTTSTTFSSKGVDVLLTPPALSIAPPLSEVENKDAKIVANWSQDRLLVPTSLAGLPAIVVPVGNETIGSCKWPLSVQIIGQWGSESILFQVARALEAIET</sequence>
<feature type="domain" description="Amidase" evidence="8">
    <location>
        <begin position="70"/>
        <end position="543"/>
    </location>
</feature>
<dbReference type="InterPro" id="IPR023631">
    <property type="entry name" value="Amidase_dom"/>
</dbReference>
<comment type="catalytic activity">
    <reaction evidence="6 7">
        <text>L-glutamyl-tRNA(Gln) + L-glutamine + ATP + H2O = L-glutaminyl-tRNA(Gln) + L-glutamate + ADP + phosphate + H(+)</text>
        <dbReference type="Rhea" id="RHEA:17521"/>
        <dbReference type="Rhea" id="RHEA-COMP:9681"/>
        <dbReference type="Rhea" id="RHEA-COMP:9684"/>
        <dbReference type="ChEBI" id="CHEBI:15377"/>
        <dbReference type="ChEBI" id="CHEBI:15378"/>
        <dbReference type="ChEBI" id="CHEBI:29985"/>
        <dbReference type="ChEBI" id="CHEBI:30616"/>
        <dbReference type="ChEBI" id="CHEBI:43474"/>
        <dbReference type="ChEBI" id="CHEBI:58359"/>
        <dbReference type="ChEBI" id="CHEBI:78520"/>
        <dbReference type="ChEBI" id="CHEBI:78521"/>
        <dbReference type="ChEBI" id="CHEBI:456216"/>
        <dbReference type="EC" id="6.3.5.7"/>
    </reaction>
</comment>
<dbReference type="HAMAP" id="MF_00120">
    <property type="entry name" value="GatA"/>
    <property type="match status" value="1"/>
</dbReference>
<dbReference type="OrthoDB" id="2505794at2759"/>
<dbReference type="EMBL" id="AVOT02004446">
    <property type="protein sequence ID" value="MBW0476372.1"/>
    <property type="molecule type" value="Genomic_DNA"/>
</dbReference>
<evidence type="ECO:0000256" key="1">
    <source>
        <dbReference type="ARBA" id="ARBA00008069"/>
    </source>
</evidence>
<evidence type="ECO:0000256" key="5">
    <source>
        <dbReference type="ARBA" id="ARBA00022917"/>
    </source>
</evidence>
<comment type="similarity">
    <text evidence="1 7">Belongs to the amidase family. GatA subfamily.</text>
</comment>
<dbReference type="InterPro" id="IPR004412">
    <property type="entry name" value="GatA"/>
</dbReference>
<feature type="active site" description="Charge relay system" evidence="7">
    <location>
        <position position="109"/>
    </location>
</feature>
<evidence type="ECO:0000256" key="3">
    <source>
        <dbReference type="ARBA" id="ARBA00022741"/>
    </source>
</evidence>